<organism evidence="1 2">
    <name type="scientific">Eumeta variegata</name>
    <name type="common">Bagworm moth</name>
    <name type="synonym">Eumeta japonica</name>
    <dbReference type="NCBI Taxonomy" id="151549"/>
    <lineage>
        <taxon>Eukaryota</taxon>
        <taxon>Metazoa</taxon>
        <taxon>Ecdysozoa</taxon>
        <taxon>Arthropoda</taxon>
        <taxon>Hexapoda</taxon>
        <taxon>Insecta</taxon>
        <taxon>Pterygota</taxon>
        <taxon>Neoptera</taxon>
        <taxon>Endopterygota</taxon>
        <taxon>Lepidoptera</taxon>
        <taxon>Glossata</taxon>
        <taxon>Ditrysia</taxon>
        <taxon>Tineoidea</taxon>
        <taxon>Psychidae</taxon>
        <taxon>Oiketicinae</taxon>
        <taxon>Eumeta</taxon>
    </lineage>
</organism>
<evidence type="ECO:0000313" key="2">
    <source>
        <dbReference type="Proteomes" id="UP000299102"/>
    </source>
</evidence>
<comment type="caution">
    <text evidence="1">The sequence shown here is derived from an EMBL/GenBank/DDBJ whole genome shotgun (WGS) entry which is preliminary data.</text>
</comment>
<name>A0A4C1YXI0_EUMVA</name>
<evidence type="ECO:0000313" key="1">
    <source>
        <dbReference type="EMBL" id="GBP79673.1"/>
    </source>
</evidence>
<gene>
    <name evidence="1" type="ORF">EVAR_61194_1</name>
</gene>
<sequence>MRASERHASLPLGHGVPINFYLCARRTTSARYTGAQSRPAPAAISRVPRPAPAGAIGYGHRCRALPKKQTLRLRLFISGRILAMGIPKQTTVYSAGVPVRDKISLRISD</sequence>
<dbReference type="Proteomes" id="UP000299102">
    <property type="component" value="Unassembled WGS sequence"/>
</dbReference>
<protein>
    <submittedName>
        <fullName evidence="1">Uncharacterized protein</fullName>
    </submittedName>
</protein>
<accession>A0A4C1YXI0</accession>
<dbReference type="EMBL" id="BGZK01001424">
    <property type="protein sequence ID" value="GBP79673.1"/>
    <property type="molecule type" value="Genomic_DNA"/>
</dbReference>
<proteinExistence type="predicted"/>
<keyword evidence="2" id="KW-1185">Reference proteome</keyword>
<reference evidence="1 2" key="1">
    <citation type="journal article" date="2019" name="Commun. Biol.">
        <title>The bagworm genome reveals a unique fibroin gene that provides high tensile strength.</title>
        <authorList>
            <person name="Kono N."/>
            <person name="Nakamura H."/>
            <person name="Ohtoshi R."/>
            <person name="Tomita M."/>
            <person name="Numata K."/>
            <person name="Arakawa K."/>
        </authorList>
    </citation>
    <scope>NUCLEOTIDE SEQUENCE [LARGE SCALE GENOMIC DNA]</scope>
</reference>
<dbReference type="AlphaFoldDB" id="A0A4C1YXI0"/>